<organism evidence="1">
    <name type="scientific">Timema tahoe</name>
    <dbReference type="NCBI Taxonomy" id="61484"/>
    <lineage>
        <taxon>Eukaryota</taxon>
        <taxon>Metazoa</taxon>
        <taxon>Ecdysozoa</taxon>
        <taxon>Arthropoda</taxon>
        <taxon>Hexapoda</taxon>
        <taxon>Insecta</taxon>
        <taxon>Pterygota</taxon>
        <taxon>Neoptera</taxon>
        <taxon>Polyneoptera</taxon>
        <taxon>Phasmatodea</taxon>
        <taxon>Timematodea</taxon>
        <taxon>Timematoidea</taxon>
        <taxon>Timematidae</taxon>
        <taxon>Timema</taxon>
    </lineage>
</organism>
<dbReference type="AlphaFoldDB" id="A0A7R9ICB5"/>
<proteinExistence type="predicted"/>
<name>A0A7R9ICB5_9NEOP</name>
<gene>
    <name evidence="1" type="ORF">TTEB3V08_LOCUS3632</name>
</gene>
<dbReference type="EMBL" id="OE000955">
    <property type="protein sequence ID" value="CAD7455566.1"/>
    <property type="molecule type" value="Genomic_DNA"/>
</dbReference>
<evidence type="ECO:0000313" key="1">
    <source>
        <dbReference type="EMBL" id="CAD7455566.1"/>
    </source>
</evidence>
<protein>
    <submittedName>
        <fullName evidence="1">Uncharacterized protein</fullName>
    </submittedName>
</protein>
<accession>A0A7R9ICB5</accession>
<reference evidence="1" key="1">
    <citation type="submission" date="2020-11" db="EMBL/GenBank/DDBJ databases">
        <authorList>
            <person name="Tran Van P."/>
        </authorList>
    </citation>
    <scope>NUCLEOTIDE SEQUENCE</scope>
</reference>
<sequence>MVATRTHRKLRHPLASSLIVFTVIPRTSSSEHIVVSSPRPAAGLVVTVDRQDYIPSCGTYPRTSCKHGELLEGEKFAIVEVALLAIINDKVSSWEVMSNQHPHNKYATELWITAECP</sequence>